<comment type="caution">
    <text evidence="7">The sequence shown here is derived from an EMBL/GenBank/DDBJ whole genome shotgun (WGS) entry which is preliminary data.</text>
</comment>
<evidence type="ECO:0000256" key="1">
    <source>
        <dbReference type="ARBA" id="ARBA00001947"/>
    </source>
</evidence>
<keyword evidence="4" id="KW-0378">Hydrolase</keyword>
<organism evidence="7 8">
    <name type="scientific">Mesorhizobium intechi</name>
    <dbReference type="NCBI Taxonomy" id="537601"/>
    <lineage>
        <taxon>Bacteria</taxon>
        <taxon>Pseudomonadati</taxon>
        <taxon>Pseudomonadota</taxon>
        <taxon>Alphaproteobacteria</taxon>
        <taxon>Hyphomicrobiales</taxon>
        <taxon>Phyllobacteriaceae</taxon>
        <taxon>Mesorhizobium</taxon>
    </lineage>
</organism>
<reference evidence="7" key="1">
    <citation type="submission" date="2019-07" db="EMBL/GenBank/DDBJ databases">
        <title>Mesorhizobum intechiensis sp. nov. isolated from nodules of Lotus tenuis growing in lowlands of the Flooding Pampa, Argentina.</title>
        <authorList>
            <person name="Estrella M.J."/>
            <person name="Torres Tejerizo G.A."/>
            <person name="Cumpa Velazquez L.M."/>
            <person name="Fontana F."/>
            <person name="Hansen L."/>
            <person name="Pistorio M."/>
            <person name="Sannazzaro A.I."/>
        </authorList>
    </citation>
    <scope>NUCLEOTIDE SEQUENCE</scope>
    <source>
        <strain evidence="7">BD68</strain>
    </source>
</reference>
<accession>A0A8T9AYX4</accession>
<evidence type="ECO:0000313" key="8">
    <source>
        <dbReference type="Proteomes" id="UP000235507"/>
    </source>
</evidence>
<dbReference type="GO" id="GO:0046872">
    <property type="term" value="F:metal ion binding"/>
    <property type="evidence" value="ECO:0007669"/>
    <property type="project" value="UniProtKB-KW"/>
</dbReference>
<evidence type="ECO:0000256" key="2">
    <source>
        <dbReference type="ARBA" id="ARBA00007749"/>
    </source>
</evidence>
<dbReference type="SUPFAM" id="SSF56281">
    <property type="entry name" value="Metallo-hydrolase/oxidoreductase"/>
    <property type="match status" value="1"/>
</dbReference>
<dbReference type="AlphaFoldDB" id="A0A8T9AYX4"/>
<dbReference type="InterPro" id="IPR054889">
    <property type="entry name" value="AHLLactAttM"/>
</dbReference>
<protein>
    <submittedName>
        <fullName evidence="7">N-acyl homoserine lactonase family protein</fullName>
    </submittedName>
</protein>
<dbReference type="InterPro" id="IPR001279">
    <property type="entry name" value="Metallo-B-lactamas"/>
</dbReference>
<dbReference type="Proteomes" id="UP000235507">
    <property type="component" value="Unassembled WGS sequence"/>
</dbReference>
<gene>
    <name evidence="7" type="ORF">C1D09_004165</name>
</gene>
<name>A0A8T9AYX4_9HYPH</name>
<dbReference type="NCBIfam" id="NF045700">
    <property type="entry name" value="AHLLactAttM"/>
    <property type="match status" value="1"/>
</dbReference>
<sequence>MSTDIRLYMFQTGQIRQKEVDIKLGYSQAEFFTPIPWYLIVHPKGNIVIDGGTAVEAASDPEGWWGDTTKKYYPIMDPEEGCVNQLSKIGMKPDDIKFVLHSHLHLDHSGACGNFPKARHLVQRREIDWAFAADWFMQGGYIKKDLTKDGITWDVMEDEDQYDVFGDGSVQTFLSPGHTPGHQSIMVRLPETGPILLAIDAAYTMDHWEEKCLPGALTSAREAAASVRRLRRIAEKENAIVVPGHDMEAWQKFKKAPAEYYK</sequence>
<proteinExistence type="inferred from homology"/>
<dbReference type="PANTHER" id="PTHR42978">
    <property type="entry name" value="QUORUM-QUENCHING LACTONASE YTNP-RELATED-RELATED"/>
    <property type="match status" value="1"/>
</dbReference>
<dbReference type="EMBL" id="PNOT02000046">
    <property type="protein sequence ID" value="TSE13418.1"/>
    <property type="molecule type" value="Genomic_DNA"/>
</dbReference>
<dbReference type="GO" id="GO:0016787">
    <property type="term" value="F:hydrolase activity"/>
    <property type="evidence" value="ECO:0007669"/>
    <property type="project" value="UniProtKB-KW"/>
</dbReference>
<comment type="similarity">
    <text evidence="2">Belongs to the metallo-beta-lactamase superfamily.</text>
</comment>
<evidence type="ECO:0000256" key="3">
    <source>
        <dbReference type="ARBA" id="ARBA00022723"/>
    </source>
</evidence>
<dbReference type="CDD" id="cd07729">
    <property type="entry name" value="AHL_lactonase_MBL-fold"/>
    <property type="match status" value="1"/>
</dbReference>
<dbReference type="OrthoDB" id="9773738at2"/>
<comment type="cofactor">
    <cofactor evidence="1">
        <name>Zn(2+)</name>
        <dbReference type="ChEBI" id="CHEBI:29105"/>
    </cofactor>
</comment>
<feature type="domain" description="Metallo-beta-lactamase" evidence="6">
    <location>
        <begin position="34"/>
        <end position="245"/>
    </location>
</feature>
<keyword evidence="5" id="KW-0862">Zinc</keyword>
<dbReference type="Gene3D" id="3.60.15.10">
    <property type="entry name" value="Ribonuclease Z/Hydroxyacylglutathione hydrolase-like"/>
    <property type="match status" value="1"/>
</dbReference>
<keyword evidence="3" id="KW-0479">Metal-binding</keyword>
<evidence type="ECO:0000256" key="5">
    <source>
        <dbReference type="ARBA" id="ARBA00022833"/>
    </source>
</evidence>
<keyword evidence="8" id="KW-1185">Reference proteome</keyword>
<dbReference type="InterPro" id="IPR051013">
    <property type="entry name" value="MBL_superfamily_lactonases"/>
</dbReference>
<evidence type="ECO:0000256" key="4">
    <source>
        <dbReference type="ARBA" id="ARBA00022801"/>
    </source>
</evidence>
<dbReference type="RefSeq" id="WP_143973128.1">
    <property type="nucleotide sequence ID" value="NZ_PNOT02000046.1"/>
</dbReference>
<dbReference type="InterPro" id="IPR036866">
    <property type="entry name" value="RibonucZ/Hydroxyglut_hydro"/>
</dbReference>
<evidence type="ECO:0000259" key="6">
    <source>
        <dbReference type="SMART" id="SM00849"/>
    </source>
</evidence>
<evidence type="ECO:0000313" key="7">
    <source>
        <dbReference type="EMBL" id="TSE13418.1"/>
    </source>
</evidence>
<dbReference type="PANTHER" id="PTHR42978:SF2">
    <property type="entry name" value="102 KBASES UNSTABLE REGION: FROM 1 TO 119443"/>
    <property type="match status" value="1"/>
</dbReference>
<dbReference type="SMART" id="SM00849">
    <property type="entry name" value="Lactamase_B"/>
    <property type="match status" value="1"/>
</dbReference>
<dbReference type="Pfam" id="PF00753">
    <property type="entry name" value="Lactamase_B"/>
    <property type="match status" value="1"/>
</dbReference>